<dbReference type="AlphaFoldDB" id="A0A238UEE5"/>
<dbReference type="InterPro" id="IPR016097">
    <property type="entry name" value="DUF695"/>
</dbReference>
<dbReference type="Proteomes" id="UP000215214">
    <property type="component" value="Chromosome TJEJU"/>
</dbReference>
<sequence>MSLLKKLFSKKEKEQAITSYQDFWDWFLLHEKTFHKVVASGDSNRLSKEFFDVIGPKLDQIKKGVFYLSGMLNDTTADLILTPDGNLKNFYLVEELVAASPKLPNWKFQAFKPNFGFNDSGIEMYNYKFSIENMYFYAENDQEYPDEISITIVHNDLSEENKSEIINGCYIFLDNYLGELKFATLIDVVHFKRKEEATQELVSLDKLDSFLTWREKEFVEKYEGLRRDTENDNYGSFETTLKNGSPFMAIMNTDLLNWDAKASHPWILRLKIPYDGAENNGFPNKDVYQLLNDFEDELMLSLKDEQGYLNIGRETGDNLREVYFACKDYKKPCKVTDQIIENYKGKLEVDYEMYKDKYWKYFNNYIQ</sequence>
<dbReference type="Pfam" id="PF05117">
    <property type="entry name" value="DUF695"/>
    <property type="match status" value="1"/>
</dbReference>
<dbReference type="KEGG" id="tje:TJEJU_3947"/>
<organism evidence="2 3">
    <name type="scientific">Tenacibaculum jejuense</name>
    <dbReference type="NCBI Taxonomy" id="584609"/>
    <lineage>
        <taxon>Bacteria</taxon>
        <taxon>Pseudomonadati</taxon>
        <taxon>Bacteroidota</taxon>
        <taxon>Flavobacteriia</taxon>
        <taxon>Flavobacteriales</taxon>
        <taxon>Flavobacteriaceae</taxon>
        <taxon>Tenacibaculum</taxon>
    </lineage>
</organism>
<protein>
    <recommendedName>
        <fullName evidence="1">DUF695 domain-containing protein</fullName>
    </recommendedName>
</protein>
<dbReference type="OrthoDB" id="9151249at2"/>
<gene>
    <name evidence="2" type="ORF">TJEJU_3947</name>
</gene>
<feature type="domain" description="DUF695" evidence="1">
    <location>
        <begin position="244"/>
        <end position="365"/>
    </location>
</feature>
<name>A0A238UEE5_9FLAO</name>
<evidence type="ECO:0000313" key="2">
    <source>
        <dbReference type="EMBL" id="SNR17577.1"/>
    </source>
</evidence>
<dbReference type="EMBL" id="LT899436">
    <property type="protein sequence ID" value="SNR17577.1"/>
    <property type="molecule type" value="Genomic_DNA"/>
</dbReference>
<dbReference type="RefSeq" id="WP_095074774.1">
    <property type="nucleotide sequence ID" value="NZ_LT899436.1"/>
</dbReference>
<accession>A0A238UEE5</accession>
<evidence type="ECO:0000313" key="3">
    <source>
        <dbReference type="Proteomes" id="UP000215214"/>
    </source>
</evidence>
<evidence type="ECO:0000259" key="1">
    <source>
        <dbReference type="Pfam" id="PF05117"/>
    </source>
</evidence>
<proteinExistence type="predicted"/>
<reference evidence="2 3" key="1">
    <citation type="submission" date="2017-07" db="EMBL/GenBank/DDBJ databases">
        <authorList>
            <person name="Sun Z.S."/>
            <person name="Albrecht U."/>
            <person name="Echele G."/>
            <person name="Lee C.C."/>
        </authorList>
    </citation>
    <scope>NUCLEOTIDE SEQUENCE [LARGE SCALE GENOMIC DNA]</scope>
    <source>
        <strain evidence="3">type strain: KCTC 22618</strain>
    </source>
</reference>
<keyword evidence="3" id="KW-1185">Reference proteome</keyword>